<reference evidence="1 2" key="1">
    <citation type="submission" date="2016-11" db="EMBL/GenBank/DDBJ databases">
        <authorList>
            <person name="Jaros S."/>
            <person name="Januszkiewicz K."/>
            <person name="Wedrychowicz H."/>
        </authorList>
    </citation>
    <scope>NUCLEOTIDE SEQUENCE [LARGE SCALE GENOMIC DNA]</scope>
    <source>
        <strain evidence="1 2">DSM 17918</strain>
    </source>
</reference>
<keyword evidence="2" id="KW-1185">Reference proteome</keyword>
<accession>A0A1M5F928</accession>
<dbReference type="Proteomes" id="UP000184088">
    <property type="component" value="Unassembled WGS sequence"/>
</dbReference>
<sequence length="83" mass="9723">MYRIEIPKDMDGYKEGEKLWNKLELTGRMRIEKGKESWIISLWPEKEIKISAIKKVVPKCAKVEEVNEKMREAGEREGSEGEI</sequence>
<gene>
    <name evidence="1" type="ORF">SAMN02746089_02709</name>
</gene>
<proteinExistence type="predicted"/>
<protein>
    <submittedName>
        <fullName evidence="1">Uncharacterized protein</fullName>
    </submittedName>
</protein>
<organism evidence="1 2">
    <name type="scientific">Caldanaerobius fijiensis DSM 17918</name>
    <dbReference type="NCBI Taxonomy" id="1121256"/>
    <lineage>
        <taxon>Bacteria</taxon>
        <taxon>Bacillati</taxon>
        <taxon>Bacillota</taxon>
        <taxon>Clostridia</taxon>
        <taxon>Thermoanaerobacterales</taxon>
        <taxon>Thermoanaerobacteraceae</taxon>
        <taxon>Caldanaerobius</taxon>
    </lineage>
</organism>
<dbReference type="RefSeq" id="WP_073346514.1">
    <property type="nucleotide sequence ID" value="NZ_FQVH01000057.1"/>
</dbReference>
<dbReference type="STRING" id="1121256.SAMN02746089_02709"/>
<dbReference type="EMBL" id="FQVH01000057">
    <property type="protein sequence ID" value="SHF87986.1"/>
    <property type="molecule type" value="Genomic_DNA"/>
</dbReference>
<name>A0A1M5F928_9THEO</name>
<evidence type="ECO:0000313" key="1">
    <source>
        <dbReference type="EMBL" id="SHF87986.1"/>
    </source>
</evidence>
<evidence type="ECO:0000313" key="2">
    <source>
        <dbReference type="Proteomes" id="UP000184088"/>
    </source>
</evidence>
<dbReference type="AlphaFoldDB" id="A0A1M5F928"/>